<evidence type="ECO:0000313" key="2">
    <source>
        <dbReference type="EMBL" id="GAB59255.1"/>
    </source>
</evidence>
<dbReference type="InterPro" id="IPR000182">
    <property type="entry name" value="GNAT_dom"/>
</dbReference>
<dbReference type="GO" id="GO:0016747">
    <property type="term" value="F:acyltransferase activity, transferring groups other than amino-acyl groups"/>
    <property type="evidence" value="ECO:0007669"/>
    <property type="project" value="InterPro"/>
</dbReference>
<dbReference type="STRING" id="562729.RNAN_2247"/>
<evidence type="ECO:0000259" key="1">
    <source>
        <dbReference type="Pfam" id="PF13302"/>
    </source>
</evidence>
<dbReference type="PANTHER" id="PTHR43792">
    <property type="entry name" value="GNAT FAMILY, PUTATIVE (AFU_ORTHOLOGUE AFUA_3G00765)-RELATED-RELATED"/>
    <property type="match status" value="1"/>
</dbReference>
<dbReference type="InterPro" id="IPR051531">
    <property type="entry name" value="N-acetyltransferase"/>
</dbReference>
<dbReference type="EMBL" id="BAFK01000011">
    <property type="protein sequence ID" value="GAB59255.1"/>
    <property type="molecule type" value="Genomic_DNA"/>
</dbReference>
<comment type="caution">
    <text evidence="2">The sequence shown here is derived from an EMBL/GenBank/DDBJ whole genome shotgun (WGS) entry which is preliminary data.</text>
</comment>
<dbReference type="AlphaFoldDB" id="I1DYX7"/>
<dbReference type="SUPFAM" id="SSF55729">
    <property type="entry name" value="Acyl-CoA N-acyltransferases (Nat)"/>
    <property type="match status" value="1"/>
</dbReference>
<evidence type="ECO:0000313" key="3">
    <source>
        <dbReference type="Proteomes" id="UP000004374"/>
    </source>
</evidence>
<dbReference type="CDD" id="cd04301">
    <property type="entry name" value="NAT_SF"/>
    <property type="match status" value="1"/>
</dbReference>
<sequence length="188" mass="20060">MSTEATVQHQYCCDTALFGKANSERLTLSALAGDDQALYCAIMTNPGCMSYVGAQLTPCQAQRSFNAALELTRQQPPTRFYLKVTCRATAQPVGIAAINQLDLTAGTADIGRMLLPVWQGKGLGTELSQLLIRWLHTELNISGFSKHIRVGNQAAIQSALKLGFVPGSTSTGADGHSVQKYLLSVTAG</sequence>
<gene>
    <name evidence="2" type="ORF">RNAN_2247</name>
</gene>
<keyword evidence="3" id="KW-1185">Reference proteome</keyword>
<proteinExistence type="predicted"/>
<dbReference type="RefSeq" id="WP_008221688.1">
    <property type="nucleotide sequence ID" value="NZ_BAFK01000011.1"/>
</dbReference>
<protein>
    <recommendedName>
        <fullName evidence="1">N-acetyltransferase domain-containing protein</fullName>
    </recommendedName>
</protein>
<dbReference type="Proteomes" id="UP000004374">
    <property type="component" value="Unassembled WGS sequence"/>
</dbReference>
<reference evidence="2 3" key="1">
    <citation type="journal article" date="2012" name="J. Bacteriol.">
        <title>Genome Sequence of the Protease-Producing Bacterium Rheinheimera nanhaiensis E407-8T, Isolated from Deep-Sea Sediment of the South China Sea.</title>
        <authorList>
            <person name="Zhang X.-Y."/>
            <person name="Zhang Y.-J."/>
            <person name="Qin Q.-L."/>
            <person name="Xie B.-B."/>
            <person name="Chen X.-L."/>
            <person name="Zhou B.-C."/>
            <person name="Zhang Y.-Z."/>
        </authorList>
    </citation>
    <scope>NUCLEOTIDE SEQUENCE [LARGE SCALE GENOMIC DNA]</scope>
    <source>
        <strain evidence="2 3">E407-8</strain>
    </source>
</reference>
<dbReference type="OrthoDB" id="5985151at2"/>
<organism evidence="2 3">
    <name type="scientific">Rheinheimera nanhaiensis E407-8</name>
    <dbReference type="NCBI Taxonomy" id="562729"/>
    <lineage>
        <taxon>Bacteria</taxon>
        <taxon>Pseudomonadati</taxon>
        <taxon>Pseudomonadota</taxon>
        <taxon>Gammaproteobacteria</taxon>
        <taxon>Chromatiales</taxon>
        <taxon>Chromatiaceae</taxon>
        <taxon>Rheinheimera</taxon>
    </lineage>
</organism>
<accession>I1DYX7</accession>
<name>I1DYX7_9GAMM</name>
<feature type="domain" description="N-acetyltransferase" evidence="1">
    <location>
        <begin position="25"/>
        <end position="165"/>
    </location>
</feature>
<dbReference type="Gene3D" id="3.40.630.30">
    <property type="match status" value="1"/>
</dbReference>
<dbReference type="Pfam" id="PF13302">
    <property type="entry name" value="Acetyltransf_3"/>
    <property type="match status" value="1"/>
</dbReference>
<dbReference type="InterPro" id="IPR016181">
    <property type="entry name" value="Acyl_CoA_acyltransferase"/>
</dbReference>